<organism evidence="1 2">
    <name type="scientific">Pseudomonas savastanoi</name>
    <name type="common">Pseudomonas syringae pv. savastanoi</name>
    <dbReference type="NCBI Taxonomy" id="29438"/>
    <lineage>
        <taxon>Bacteria</taxon>
        <taxon>Pseudomonadati</taxon>
        <taxon>Pseudomonadota</taxon>
        <taxon>Gammaproteobacteria</taxon>
        <taxon>Pseudomonadales</taxon>
        <taxon>Pseudomonadaceae</taxon>
        <taxon>Pseudomonas</taxon>
    </lineage>
</organism>
<dbReference type="AlphaFoldDB" id="A0A3M6A9U5"/>
<accession>A0A3M6A9U5</accession>
<proteinExistence type="predicted"/>
<protein>
    <submittedName>
        <fullName evidence="1">Uncharacterized protein</fullName>
    </submittedName>
</protein>
<comment type="caution">
    <text evidence="1">The sequence shown here is derived from an EMBL/GenBank/DDBJ whole genome shotgun (WGS) entry which is preliminary data.</text>
</comment>
<evidence type="ECO:0000313" key="1">
    <source>
        <dbReference type="EMBL" id="RMV15832.1"/>
    </source>
</evidence>
<reference evidence="1 2" key="1">
    <citation type="submission" date="2018-08" db="EMBL/GenBank/DDBJ databases">
        <title>Recombination of ecologically and evolutionarily significant loci maintains genetic cohesion in the Pseudomonas syringae species complex.</title>
        <authorList>
            <person name="Dillon M."/>
            <person name="Thakur S."/>
            <person name="Almeida R.N.D."/>
            <person name="Weir B.S."/>
            <person name="Guttman D.S."/>
        </authorList>
    </citation>
    <scope>NUCLEOTIDE SEQUENCE [LARGE SCALE GENOMIC DNA]</scope>
    <source>
        <strain evidence="1 2">ICMP 11895</strain>
    </source>
</reference>
<gene>
    <name evidence="1" type="ORF">ALP15_200145</name>
</gene>
<dbReference type="EMBL" id="RBUO01000271">
    <property type="protein sequence ID" value="RMV15832.1"/>
    <property type="molecule type" value="Genomic_DNA"/>
</dbReference>
<dbReference type="Proteomes" id="UP000272241">
    <property type="component" value="Unassembled WGS sequence"/>
</dbReference>
<evidence type="ECO:0000313" key="2">
    <source>
        <dbReference type="Proteomes" id="UP000272241"/>
    </source>
</evidence>
<sequence length="60" mass="6629">MTSARSVSRTRSTSGFPKAVALIALSRRSYFENPKPPIEAFANQMSHLFQKPTLVANTMS</sequence>
<name>A0A3M6A9U5_PSESS</name>